<dbReference type="InterPro" id="IPR036852">
    <property type="entry name" value="Peptidase_S8/S53_dom_sf"/>
</dbReference>
<evidence type="ECO:0000256" key="1">
    <source>
        <dbReference type="ARBA" id="ARBA00011073"/>
    </source>
</evidence>
<keyword evidence="8" id="KW-1185">Reference proteome</keyword>
<dbReference type="EMBL" id="KZ991930">
    <property type="protein sequence ID" value="RKP22582.1"/>
    <property type="molecule type" value="Genomic_DNA"/>
</dbReference>
<organism evidence="7 8">
    <name type="scientific">Syncephalis pseudoplumigaleata</name>
    <dbReference type="NCBI Taxonomy" id="1712513"/>
    <lineage>
        <taxon>Eukaryota</taxon>
        <taxon>Fungi</taxon>
        <taxon>Fungi incertae sedis</taxon>
        <taxon>Zoopagomycota</taxon>
        <taxon>Zoopagomycotina</taxon>
        <taxon>Zoopagomycetes</taxon>
        <taxon>Zoopagales</taxon>
        <taxon>Piptocephalidaceae</taxon>
        <taxon>Syncephalis</taxon>
    </lineage>
</organism>
<dbReference type="Gene3D" id="3.40.50.200">
    <property type="entry name" value="Peptidase S8/S53 domain"/>
    <property type="match status" value="1"/>
</dbReference>
<keyword evidence="3" id="KW-0378">Hydrolase</keyword>
<feature type="non-terminal residue" evidence="7">
    <location>
        <position position="1"/>
    </location>
</feature>
<evidence type="ECO:0000256" key="2">
    <source>
        <dbReference type="ARBA" id="ARBA00022670"/>
    </source>
</evidence>
<dbReference type="AlphaFoldDB" id="A0A4P9YT47"/>
<dbReference type="PANTHER" id="PTHR43806">
    <property type="entry name" value="PEPTIDASE S8"/>
    <property type="match status" value="1"/>
</dbReference>
<dbReference type="GO" id="GO:0005615">
    <property type="term" value="C:extracellular space"/>
    <property type="evidence" value="ECO:0007669"/>
    <property type="project" value="TreeGrafter"/>
</dbReference>
<name>A0A4P9YT47_9FUNG</name>
<evidence type="ECO:0000313" key="7">
    <source>
        <dbReference type="EMBL" id="RKP22582.1"/>
    </source>
</evidence>
<dbReference type="PANTHER" id="PTHR43806:SF11">
    <property type="entry name" value="CEREVISIN-RELATED"/>
    <property type="match status" value="1"/>
</dbReference>
<evidence type="ECO:0000259" key="6">
    <source>
        <dbReference type="Pfam" id="PF00082"/>
    </source>
</evidence>
<sequence>AGFPLVVAAGNGRQNACNASPAGARRAFAMAASDEHDRQAYFSNYGRCTRLYAPGMDITSTWIARRITQHADVRTVSGTSMAAAHVSGVAALYLARQAYSNADDLYSALTSHAGVGRLTRVSPGTPNRIVSIGNA</sequence>
<dbReference type="SUPFAM" id="SSF52743">
    <property type="entry name" value="Subtilisin-like"/>
    <property type="match status" value="1"/>
</dbReference>
<evidence type="ECO:0000256" key="3">
    <source>
        <dbReference type="ARBA" id="ARBA00022801"/>
    </source>
</evidence>
<feature type="domain" description="Peptidase S8/S53" evidence="6">
    <location>
        <begin position="4"/>
        <end position="119"/>
    </location>
</feature>
<protein>
    <submittedName>
        <fullName evidence="7">Peptidase S8/S53 domain-containing protein</fullName>
    </submittedName>
</protein>
<reference evidence="8" key="1">
    <citation type="journal article" date="2018" name="Nat. Microbiol.">
        <title>Leveraging single-cell genomics to expand the fungal tree of life.</title>
        <authorList>
            <person name="Ahrendt S.R."/>
            <person name="Quandt C.A."/>
            <person name="Ciobanu D."/>
            <person name="Clum A."/>
            <person name="Salamov A."/>
            <person name="Andreopoulos B."/>
            <person name="Cheng J.F."/>
            <person name="Woyke T."/>
            <person name="Pelin A."/>
            <person name="Henrissat B."/>
            <person name="Reynolds N.K."/>
            <person name="Benny G.L."/>
            <person name="Smith M.E."/>
            <person name="James T.Y."/>
            <person name="Grigoriev I.V."/>
        </authorList>
    </citation>
    <scope>NUCLEOTIDE SEQUENCE [LARGE SCALE GENOMIC DNA]</scope>
    <source>
        <strain evidence="8">Benny S71-1</strain>
    </source>
</reference>
<keyword evidence="4" id="KW-0720">Serine protease</keyword>
<accession>A0A4P9YT47</accession>
<keyword evidence="2" id="KW-0645">Protease</keyword>
<proteinExistence type="inferred from homology"/>
<comment type="caution">
    <text evidence="5">Lacks conserved residue(s) required for the propagation of feature annotation.</text>
</comment>
<evidence type="ECO:0000256" key="5">
    <source>
        <dbReference type="PROSITE-ProRule" id="PRU01240"/>
    </source>
</evidence>
<dbReference type="OrthoDB" id="206201at2759"/>
<dbReference type="Proteomes" id="UP000278143">
    <property type="component" value="Unassembled WGS sequence"/>
</dbReference>
<comment type="similarity">
    <text evidence="1 5">Belongs to the peptidase S8 family.</text>
</comment>
<dbReference type="InterPro" id="IPR000209">
    <property type="entry name" value="Peptidase_S8/S53_dom"/>
</dbReference>
<dbReference type="GO" id="GO:0004252">
    <property type="term" value="F:serine-type endopeptidase activity"/>
    <property type="evidence" value="ECO:0007669"/>
    <property type="project" value="InterPro"/>
</dbReference>
<dbReference type="PROSITE" id="PS51892">
    <property type="entry name" value="SUBTILASE"/>
    <property type="match status" value="1"/>
</dbReference>
<dbReference type="Pfam" id="PF00082">
    <property type="entry name" value="Peptidase_S8"/>
    <property type="match status" value="1"/>
</dbReference>
<evidence type="ECO:0000313" key="8">
    <source>
        <dbReference type="Proteomes" id="UP000278143"/>
    </source>
</evidence>
<evidence type="ECO:0000256" key="4">
    <source>
        <dbReference type="ARBA" id="ARBA00022825"/>
    </source>
</evidence>
<dbReference type="InterPro" id="IPR050131">
    <property type="entry name" value="Peptidase_S8_subtilisin-like"/>
</dbReference>
<gene>
    <name evidence="7" type="ORF">SYNPS1DRAFT_19905</name>
</gene>
<dbReference type="GO" id="GO:0006508">
    <property type="term" value="P:proteolysis"/>
    <property type="evidence" value="ECO:0007669"/>
    <property type="project" value="UniProtKB-KW"/>
</dbReference>